<dbReference type="PANTHER" id="PTHR30627:SF1">
    <property type="entry name" value="PEPTIDOGLYCAN D,D-TRANSPEPTIDASE FTSI"/>
    <property type="match status" value="1"/>
</dbReference>
<keyword evidence="7" id="KW-1185">Reference proteome</keyword>
<dbReference type="SUPFAM" id="SSF56601">
    <property type="entry name" value="beta-lactamase/transpeptidase-like"/>
    <property type="match status" value="1"/>
</dbReference>
<dbReference type="Gene3D" id="3.40.710.10">
    <property type="entry name" value="DD-peptidase/beta-lactamase superfamily"/>
    <property type="match status" value="1"/>
</dbReference>
<gene>
    <name evidence="6" type="ORF">LKD81_04430</name>
</gene>
<dbReference type="SUPFAM" id="SSF56519">
    <property type="entry name" value="Penicillin binding protein dimerisation domain"/>
    <property type="match status" value="1"/>
</dbReference>
<dbReference type="InterPro" id="IPR012338">
    <property type="entry name" value="Beta-lactam/transpept-like"/>
</dbReference>
<dbReference type="AlphaFoldDB" id="A0AAE3E8U4"/>
<dbReference type="GO" id="GO:0005886">
    <property type="term" value="C:plasma membrane"/>
    <property type="evidence" value="ECO:0007669"/>
    <property type="project" value="TreeGrafter"/>
</dbReference>
<evidence type="ECO:0000256" key="1">
    <source>
        <dbReference type="ARBA" id="ARBA00004370"/>
    </source>
</evidence>
<dbReference type="Pfam" id="PF00905">
    <property type="entry name" value="Transpeptidase"/>
    <property type="match status" value="1"/>
</dbReference>
<comment type="similarity">
    <text evidence="2">Belongs to the transpeptidase family.</text>
</comment>
<reference evidence="6" key="1">
    <citation type="submission" date="2021-10" db="EMBL/GenBank/DDBJ databases">
        <title>Anaerobic single-cell dispensing facilitates the cultivation of human gut bacteria.</title>
        <authorList>
            <person name="Afrizal A."/>
        </authorList>
    </citation>
    <scope>NUCLEOTIDE SEQUENCE</scope>
    <source>
        <strain evidence="6">CLA-AA-H215</strain>
    </source>
</reference>
<evidence type="ECO:0000256" key="2">
    <source>
        <dbReference type="ARBA" id="ARBA00007171"/>
    </source>
</evidence>
<dbReference type="GO" id="GO:0008658">
    <property type="term" value="F:penicillin binding"/>
    <property type="evidence" value="ECO:0007669"/>
    <property type="project" value="InterPro"/>
</dbReference>
<feature type="domain" description="Penicillin-binding protein transpeptidase" evidence="4">
    <location>
        <begin position="244"/>
        <end position="561"/>
    </location>
</feature>
<comment type="caution">
    <text evidence="6">The sequence shown here is derived from an EMBL/GenBank/DDBJ whole genome shotgun (WGS) entry which is preliminary data.</text>
</comment>
<accession>A0AAE3E8U4</accession>
<dbReference type="Proteomes" id="UP001198182">
    <property type="component" value="Unassembled WGS sequence"/>
</dbReference>
<dbReference type="InterPro" id="IPR005311">
    <property type="entry name" value="PBP_dimer"/>
</dbReference>
<dbReference type="EMBL" id="JAJEQR010000009">
    <property type="protein sequence ID" value="MCC2230248.1"/>
    <property type="molecule type" value="Genomic_DNA"/>
</dbReference>
<sequence length="579" mass="64237">MSRIPVALQKRVRLGFALCALAVVVLLSRMGYLMIFRSSYYSTLAEELHEREREIKAARGRIFDSEGRILADNCTVCTVSVIHNQLEDPETVIQILSEELSMDPEKIRRLTEKYTSREIIKTNVDKETGDRIRARRLPGVKVDEDYRRYYPFQTLASHVLGFTGSDNQGIIGLEVMYDSVLKGINGRILTQTDARGMELDAVAEERVEPQPGNDLVLSLNIDLQTYAEQAAKTVMEEKQARQVSVILMNPKTGEILAMVSVPEFDCNDPFTLNTEANPETEEQKQDLLNAMWRNPCINDTYEPGSTFKIITMAAALEEGIVSLEDSFYCPGYRVVEDRRIRCHKVTGHGAETFLQGALNSCNPVFIDVGLRLGVDRYCQYFRQFGLLGKTGVDLPGEAGTIMHAQTDMGEVELATTAFGQSFQITPLHLITTAASLVNGGHLVTPHFGVRVLDAEGNLVKTFTYDTEKTIISEDSSRTLRYILKQVVSEGTGKKAAVAGYSVGGKTATSEKLPRRTGRYISSFLGFAPADDPQVIGLITIDEPVGVYYGGTIAAPVMAEIFGNILPYLNIPQEEKQQME</sequence>
<dbReference type="Pfam" id="PF03717">
    <property type="entry name" value="PBP_dimer"/>
    <property type="match status" value="1"/>
</dbReference>
<dbReference type="PANTHER" id="PTHR30627">
    <property type="entry name" value="PEPTIDOGLYCAN D,D-TRANSPEPTIDASE"/>
    <property type="match status" value="1"/>
</dbReference>
<feature type="domain" description="Penicillin-binding protein dimerisation" evidence="5">
    <location>
        <begin position="55"/>
        <end position="199"/>
    </location>
</feature>
<dbReference type="Gene3D" id="3.90.1310.10">
    <property type="entry name" value="Penicillin-binding protein 2a (Domain 2)"/>
    <property type="match status" value="1"/>
</dbReference>
<evidence type="ECO:0000259" key="4">
    <source>
        <dbReference type="Pfam" id="PF00905"/>
    </source>
</evidence>
<keyword evidence="3" id="KW-0472">Membrane</keyword>
<dbReference type="RefSeq" id="WP_308452956.1">
    <property type="nucleotide sequence ID" value="NZ_JAJEQR010000009.1"/>
</dbReference>
<name>A0AAE3E8U4_9FIRM</name>
<evidence type="ECO:0000256" key="3">
    <source>
        <dbReference type="ARBA" id="ARBA00023136"/>
    </source>
</evidence>
<organism evidence="6 7">
    <name type="scientific">Hominifimenecus microfluidus</name>
    <dbReference type="NCBI Taxonomy" id="2885348"/>
    <lineage>
        <taxon>Bacteria</taxon>
        <taxon>Bacillati</taxon>
        <taxon>Bacillota</taxon>
        <taxon>Clostridia</taxon>
        <taxon>Lachnospirales</taxon>
        <taxon>Lachnospiraceae</taxon>
        <taxon>Hominifimenecus</taxon>
    </lineage>
</organism>
<dbReference type="GO" id="GO:0071555">
    <property type="term" value="P:cell wall organization"/>
    <property type="evidence" value="ECO:0007669"/>
    <property type="project" value="TreeGrafter"/>
</dbReference>
<evidence type="ECO:0000313" key="7">
    <source>
        <dbReference type="Proteomes" id="UP001198182"/>
    </source>
</evidence>
<dbReference type="InterPro" id="IPR036138">
    <property type="entry name" value="PBP_dimer_sf"/>
</dbReference>
<dbReference type="InterPro" id="IPR001460">
    <property type="entry name" value="PCN-bd_Tpept"/>
</dbReference>
<evidence type="ECO:0000259" key="5">
    <source>
        <dbReference type="Pfam" id="PF03717"/>
    </source>
</evidence>
<protein>
    <submittedName>
        <fullName evidence="6">Peptidoglycan glycosyltransferase</fullName>
    </submittedName>
</protein>
<proteinExistence type="inferred from homology"/>
<dbReference type="InterPro" id="IPR050515">
    <property type="entry name" value="Beta-lactam/transpept"/>
</dbReference>
<comment type="subcellular location">
    <subcellularLocation>
        <location evidence="1">Membrane</location>
    </subcellularLocation>
</comment>
<evidence type="ECO:0000313" key="6">
    <source>
        <dbReference type="EMBL" id="MCC2230248.1"/>
    </source>
</evidence>